<accession>A0A0A5G5L2</accession>
<name>A0A0A5G5L2_9BACI</name>
<feature type="transmembrane region" description="Helical" evidence="8">
    <location>
        <begin position="153"/>
        <end position="173"/>
    </location>
</feature>
<feature type="transmembrane region" description="Helical" evidence="8">
    <location>
        <begin position="274"/>
        <end position="297"/>
    </location>
</feature>
<evidence type="ECO:0000313" key="10">
    <source>
        <dbReference type="Proteomes" id="UP000030401"/>
    </source>
</evidence>
<dbReference type="eggNOG" id="COG0814">
    <property type="taxonomic scope" value="Bacteria"/>
</dbReference>
<feature type="transmembrane region" description="Helical" evidence="8">
    <location>
        <begin position="16"/>
        <end position="41"/>
    </location>
</feature>
<evidence type="ECO:0000256" key="5">
    <source>
        <dbReference type="ARBA" id="ARBA00022692"/>
    </source>
</evidence>
<dbReference type="GO" id="GO:0016020">
    <property type="term" value="C:membrane"/>
    <property type="evidence" value="ECO:0007669"/>
    <property type="project" value="UniProtKB-SubCell"/>
</dbReference>
<proteinExistence type="inferred from homology"/>
<dbReference type="Gene3D" id="1.20.1740.10">
    <property type="entry name" value="Amino acid/polyamine transporter I"/>
    <property type="match status" value="1"/>
</dbReference>
<comment type="similarity">
    <text evidence="2">Belongs to the amino acid-polyamine-organocation (APC) superfamily. Spore germination protein (SGP) (TC 2.A.3.9) family.</text>
</comment>
<dbReference type="PANTHER" id="PTHR34975:SF2">
    <property type="entry name" value="SPORE GERMINATION PROTEIN A2"/>
    <property type="match status" value="1"/>
</dbReference>
<dbReference type="EMBL" id="AVPG01000007">
    <property type="protein sequence ID" value="KGX87349.1"/>
    <property type="molecule type" value="Genomic_DNA"/>
</dbReference>
<keyword evidence="3" id="KW-0813">Transport</keyword>
<feature type="transmembrane region" description="Helical" evidence="8">
    <location>
        <begin position="309"/>
        <end position="326"/>
    </location>
</feature>
<reference evidence="9 10" key="1">
    <citation type="submission" date="2013-08" db="EMBL/GenBank/DDBJ databases">
        <authorList>
            <person name="Huang J."/>
            <person name="Wang G."/>
        </authorList>
    </citation>
    <scope>NUCLEOTIDE SEQUENCE [LARGE SCALE GENOMIC DNA]</scope>
    <source>
        <strain evidence="9 10">JSM 072002</strain>
    </source>
</reference>
<feature type="transmembrane region" description="Helical" evidence="8">
    <location>
        <begin position="47"/>
        <end position="69"/>
    </location>
</feature>
<keyword evidence="4" id="KW-0309">Germination</keyword>
<dbReference type="STRING" id="1385512.N784_15695"/>
<evidence type="ECO:0000256" key="6">
    <source>
        <dbReference type="ARBA" id="ARBA00022989"/>
    </source>
</evidence>
<sequence length="372" mass="42712">MHPSGPNINKNAQVSAFYIFFVIHSMQIGAGIMGIPQILFIQAKGSAWISVLLTGILLHLTVFIMVKLLQQYENADLFMIQKKLFGKWISLLLGTIYLSYLFLVVSSIILTYIEVVQVYIFPDIPNYQLSFLLIALAVYAINGGFRVAVGTSFIFFFVSSFMMLLLIKPITLIEWVHYLPIIQAPLRDILMGAYQTSYTVIGLEILLFIYPFIINKRKIAVAAHSAVFYTTFILFFVTFVSIGYFSGPQLENQIWPTLSMFKIVTSPIIERFDFLAVAFWIFIILPNIILFTWLISYGAKRLYHVKQKHALYVLAFLLYLVVSIVYDRTMIRNLSTSAGNIGFYIVFVYPWILYLLIVIKKKMQQLKGRNTP</sequence>
<feature type="transmembrane region" description="Helical" evidence="8">
    <location>
        <begin position="124"/>
        <end position="141"/>
    </location>
</feature>
<comment type="caution">
    <text evidence="9">The sequence shown here is derived from an EMBL/GenBank/DDBJ whole genome shotgun (WGS) entry which is preliminary data.</text>
</comment>
<evidence type="ECO:0000256" key="4">
    <source>
        <dbReference type="ARBA" id="ARBA00022544"/>
    </source>
</evidence>
<dbReference type="NCBIfam" id="TIGR00912">
    <property type="entry name" value="2A0309"/>
    <property type="match status" value="1"/>
</dbReference>
<feature type="transmembrane region" description="Helical" evidence="8">
    <location>
        <begin position="226"/>
        <end position="246"/>
    </location>
</feature>
<evidence type="ECO:0000256" key="2">
    <source>
        <dbReference type="ARBA" id="ARBA00007998"/>
    </source>
</evidence>
<evidence type="ECO:0000313" key="9">
    <source>
        <dbReference type="EMBL" id="KGX87349.1"/>
    </source>
</evidence>
<dbReference type="AlphaFoldDB" id="A0A0A5G5L2"/>
<feature type="transmembrane region" description="Helical" evidence="8">
    <location>
        <begin position="341"/>
        <end position="359"/>
    </location>
</feature>
<feature type="transmembrane region" description="Helical" evidence="8">
    <location>
        <begin position="193"/>
        <end position="214"/>
    </location>
</feature>
<keyword evidence="6 8" id="KW-1133">Transmembrane helix</keyword>
<dbReference type="PANTHER" id="PTHR34975">
    <property type="entry name" value="SPORE GERMINATION PROTEIN A2"/>
    <property type="match status" value="1"/>
</dbReference>
<evidence type="ECO:0000256" key="7">
    <source>
        <dbReference type="ARBA" id="ARBA00023136"/>
    </source>
</evidence>
<protein>
    <submittedName>
        <fullName evidence="9">Spore germination protein</fullName>
    </submittedName>
</protein>
<dbReference type="InterPro" id="IPR004761">
    <property type="entry name" value="Spore_GerAB"/>
</dbReference>
<comment type="subcellular location">
    <subcellularLocation>
        <location evidence="1">Membrane</location>
        <topology evidence="1">Multi-pass membrane protein</topology>
    </subcellularLocation>
</comment>
<dbReference type="RefSeq" id="WP_232305983.1">
    <property type="nucleotide sequence ID" value="NZ_AVPG01000007.1"/>
</dbReference>
<dbReference type="Pfam" id="PF03845">
    <property type="entry name" value="Spore_permease"/>
    <property type="match status" value="1"/>
</dbReference>
<keyword evidence="5 8" id="KW-0812">Transmembrane</keyword>
<evidence type="ECO:0000256" key="3">
    <source>
        <dbReference type="ARBA" id="ARBA00022448"/>
    </source>
</evidence>
<gene>
    <name evidence="9" type="ORF">N784_15695</name>
</gene>
<keyword evidence="10" id="KW-1185">Reference proteome</keyword>
<evidence type="ECO:0000256" key="8">
    <source>
        <dbReference type="SAM" id="Phobius"/>
    </source>
</evidence>
<feature type="transmembrane region" description="Helical" evidence="8">
    <location>
        <begin position="89"/>
        <end position="112"/>
    </location>
</feature>
<dbReference type="Proteomes" id="UP000030401">
    <property type="component" value="Unassembled WGS sequence"/>
</dbReference>
<dbReference type="GO" id="GO:0009847">
    <property type="term" value="P:spore germination"/>
    <property type="evidence" value="ECO:0007669"/>
    <property type="project" value="InterPro"/>
</dbReference>
<evidence type="ECO:0000256" key="1">
    <source>
        <dbReference type="ARBA" id="ARBA00004141"/>
    </source>
</evidence>
<organism evidence="9 10">
    <name type="scientific">Pontibacillus litoralis JSM 072002</name>
    <dbReference type="NCBI Taxonomy" id="1385512"/>
    <lineage>
        <taxon>Bacteria</taxon>
        <taxon>Bacillati</taxon>
        <taxon>Bacillota</taxon>
        <taxon>Bacilli</taxon>
        <taxon>Bacillales</taxon>
        <taxon>Bacillaceae</taxon>
        <taxon>Pontibacillus</taxon>
    </lineage>
</organism>
<keyword evidence="7 8" id="KW-0472">Membrane</keyword>